<dbReference type="RefSeq" id="WP_160618630.1">
    <property type="nucleotide sequence ID" value="NZ_CP047652.1"/>
</dbReference>
<sequence length="291" mass="33689">MIFSIEKESYISHDSFSFIEATESPLFISSPHSGRVYPSQFINQTKLPFLDLQKMEDRFVDQILEDVPHNDIGLIKALFARSYCDVNRNWRELDPILFTPPLDAKNLLITQRVQAGYGVIPRCVGPGKVIYSHTLPVEDAEKRLGLYWSPFHTKLYEALSVIYQKFGFAVLFDIHSMPPLFQTRKCDIVLGNRHGRSCSPALLRFVQLAFEERGYNVQINSPYAGGFITHYYGMPHKHFHSLQIEICRSLYLNHATLALTRHFQTIKDDMTSILCNVSRWLLNEENRKLFL</sequence>
<dbReference type="Proteomes" id="UP000463975">
    <property type="component" value="Chromosome"/>
</dbReference>
<protein>
    <submittedName>
        <fullName evidence="1">N-formylglutamate deformylase</fullName>
    </submittedName>
</protein>
<gene>
    <name evidence="1" type="ORF">GT348_04075</name>
</gene>
<organism evidence="1 2">
    <name type="scientific">Aristophania vespae</name>
    <dbReference type="NCBI Taxonomy" id="2697033"/>
    <lineage>
        <taxon>Bacteria</taxon>
        <taxon>Pseudomonadati</taxon>
        <taxon>Pseudomonadota</taxon>
        <taxon>Alphaproteobacteria</taxon>
        <taxon>Acetobacterales</taxon>
        <taxon>Acetobacteraceae</taxon>
        <taxon>Aristophania</taxon>
    </lineage>
</organism>
<accession>A0A6P1NDL4</accession>
<evidence type="ECO:0000313" key="2">
    <source>
        <dbReference type="Proteomes" id="UP000463975"/>
    </source>
</evidence>
<dbReference type="SUPFAM" id="SSF53187">
    <property type="entry name" value="Zn-dependent exopeptidases"/>
    <property type="match status" value="1"/>
</dbReference>
<dbReference type="KEGG" id="bomb:GT348_04075"/>
<dbReference type="Pfam" id="PF05013">
    <property type="entry name" value="FGase"/>
    <property type="match status" value="1"/>
</dbReference>
<evidence type="ECO:0000313" key="1">
    <source>
        <dbReference type="EMBL" id="QHI95553.1"/>
    </source>
</evidence>
<dbReference type="AlphaFoldDB" id="A0A6P1NDL4"/>
<proteinExistence type="predicted"/>
<dbReference type="EMBL" id="CP047652">
    <property type="protein sequence ID" value="QHI95553.1"/>
    <property type="molecule type" value="Genomic_DNA"/>
</dbReference>
<keyword evidence="2" id="KW-1185">Reference proteome</keyword>
<dbReference type="Gene3D" id="3.40.630.40">
    <property type="entry name" value="Zn-dependent exopeptidases"/>
    <property type="match status" value="1"/>
</dbReference>
<dbReference type="InterPro" id="IPR007709">
    <property type="entry name" value="N-FG_amidohydro"/>
</dbReference>
<name>A0A6P1NDL4_9PROT</name>
<reference evidence="1 2" key="1">
    <citation type="submission" date="2020-01" db="EMBL/GenBank/DDBJ databases">
        <title>Genome sequencing of strain KACC 21507.</title>
        <authorList>
            <person name="Heo J."/>
            <person name="Kim S.-J."/>
            <person name="Kim J.-S."/>
            <person name="Hong S.-B."/>
            <person name="Kwon S.-W."/>
        </authorList>
    </citation>
    <scope>NUCLEOTIDE SEQUENCE [LARGE SCALE GENOMIC DNA]</scope>
    <source>
        <strain evidence="1 2">KACC 21507</strain>
    </source>
</reference>